<dbReference type="Gene3D" id="3.30.70.100">
    <property type="match status" value="1"/>
</dbReference>
<dbReference type="Proteomes" id="UP000051450">
    <property type="component" value="Unassembled WGS sequence"/>
</dbReference>
<keyword evidence="3" id="KW-1185">Reference proteome</keyword>
<dbReference type="AlphaFoldDB" id="A0A0R1HSM2"/>
<evidence type="ECO:0000313" key="2">
    <source>
        <dbReference type="EMBL" id="KRK45607.1"/>
    </source>
</evidence>
<gene>
    <name evidence="2" type="ORF">FC66_GL001256</name>
</gene>
<dbReference type="Pfam" id="PF03992">
    <property type="entry name" value="ABM"/>
    <property type="match status" value="1"/>
</dbReference>
<dbReference type="STRING" id="1423719.FC66_GL001256"/>
<protein>
    <recommendedName>
        <fullName evidence="1">ABM domain-containing protein</fullName>
    </recommendedName>
</protein>
<feature type="domain" description="ABM" evidence="1">
    <location>
        <begin position="6"/>
        <end position="97"/>
    </location>
</feature>
<comment type="caution">
    <text evidence="2">The sequence shown here is derived from an EMBL/GenBank/DDBJ whole genome shotgun (WGS) entry which is preliminary data.</text>
</comment>
<evidence type="ECO:0000259" key="1">
    <source>
        <dbReference type="PROSITE" id="PS51725"/>
    </source>
</evidence>
<sequence>MKIMPITVNILYSGTGTNAQDFANEMMSTGVVSQIRQESGNLRYNYFTDMEDNQSVLLIDEWTDQAAIDDHHKSDMMTTIAELRIKYHLKMQVTRYVRDEK</sequence>
<evidence type="ECO:0000313" key="3">
    <source>
        <dbReference type="Proteomes" id="UP000051450"/>
    </source>
</evidence>
<proteinExistence type="predicted"/>
<dbReference type="EMBL" id="AZDI01000006">
    <property type="protein sequence ID" value="KRK45607.1"/>
    <property type="molecule type" value="Genomic_DNA"/>
</dbReference>
<organism evidence="2 3">
    <name type="scientific">Dellaglioa algida DSM 15638</name>
    <dbReference type="NCBI Taxonomy" id="1423719"/>
    <lineage>
        <taxon>Bacteria</taxon>
        <taxon>Bacillati</taxon>
        <taxon>Bacillota</taxon>
        <taxon>Bacilli</taxon>
        <taxon>Lactobacillales</taxon>
        <taxon>Lactobacillaceae</taxon>
        <taxon>Dellaglioa</taxon>
    </lineage>
</organism>
<accession>A0A0R1HSM2</accession>
<dbReference type="PROSITE" id="PS51725">
    <property type="entry name" value="ABM"/>
    <property type="match status" value="1"/>
</dbReference>
<reference evidence="2 3" key="1">
    <citation type="journal article" date="2015" name="Genome Announc.">
        <title>Expanding the biotechnology potential of lactobacilli through comparative genomics of 213 strains and associated genera.</title>
        <authorList>
            <person name="Sun Z."/>
            <person name="Harris H.M."/>
            <person name="McCann A."/>
            <person name="Guo C."/>
            <person name="Argimon S."/>
            <person name="Zhang W."/>
            <person name="Yang X."/>
            <person name="Jeffery I.B."/>
            <person name="Cooney J.C."/>
            <person name="Kagawa T.F."/>
            <person name="Liu W."/>
            <person name="Song Y."/>
            <person name="Salvetti E."/>
            <person name="Wrobel A."/>
            <person name="Rasinkangas P."/>
            <person name="Parkhill J."/>
            <person name="Rea M.C."/>
            <person name="O'Sullivan O."/>
            <person name="Ritari J."/>
            <person name="Douillard F.P."/>
            <person name="Paul Ross R."/>
            <person name="Yang R."/>
            <person name="Briner A.E."/>
            <person name="Felis G.E."/>
            <person name="de Vos W.M."/>
            <person name="Barrangou R."/>
            <person name="Klaenhammer T.R."/>
            <person name="Caufield P.W."/>
            <person name="Cui Y."/>
            <person name="Zhang H."/>
            <person name="O'Toole P.W."/>
        </authorList>
    </citation>
    <scope>NUCLEOTIDE SEQUENCE [LARGE SCALE GENOMIC DNA]</scope>
    <source>
        <strain evidence="2 3">DSM 15638</strain>
    </source>
</reference>
<dbReference type="SUPFAM" id="SSF54909">
    <property type="entry name" value="Dimeric alpha+beta barrel"/>
    <property type="match status" value="1"/>
</dbReference>
<dbReference type="InterPro" id="IPR011008">
    <property type="entry name" value="Dimeric_a/b-barrel"/>
</dbReference>
<name>A0A0R1HSM2_9LACO</name>
<dbReference type="InterPro" id="IPR007138">
    <property type="entry name" value="ABM_dom"/>
</dbReference>
<dbReference type="PATRIC" id="fig|1423719.4.peg.1277"/>